<dbReference type="InterPro" id="IPR053134">
    <property type="entry name" value="RNA-dir_DNA_polymerase"/>
</dbReference>
<dbReference type="InParanoid" id="A0A061EFL4"/>
<keyword evidence="3" id="KW-1185">Reference proteome</keyword>
<dbReference type="InterPro" id="IPR043502">
    <property type="entry name" value="DNA/RNA_pol_sf"/>
</dbReference>
<dbReference type="PANTHER" id="PTHR24559:SF429">
    <property type="entry name" value="RNA-DIRECTED DNA POLYMERASE HOMOLOG"/>
    <property type="match status" value="1"/>
</dbReference>
<dbReference type="InterPro" id="IPR000477">
    <property type="entry name" value="RT_dom"/>
</dbReference>
<protein>
    <submittedName>
        <fullName evidence="2">Retroelement pol polyprotein-like, putative</fullName>
    </submittedName>
</protein>
<dbReference type="PANTHER" id="PTHR24559">
    <property type="entry name" value="TRANSPOSON TY3-I GAG-POL POLYPROTEIN"/>
    <property type="match status" value="1"/>
</dbReference>
<evidence type="ECO:0000313" key="3">
    <source>
        <dbReference type="Proteomes" id="UP000026915"/>
    </source>
</evidence>
<organism evidence="2 3">
    <name type="scientific">Theobroma cacao</name>
    <name type="common">Cacao</name>
    <name type="synonym">Cocoa</name>
    <dbReference type="NCBI Taxonomy" id="3641"/>
    <lineage>
        <taxon>Eukaryota</taxon>
        <taxon>Viridiplantae</taxon>
        <taxon>Streptophyta</taxon>
        <taxon>Embryophyta</taxon>
        <taxon>Tracheophyta</taxon>
        <taxon>Spermatophyta</taxon>
        <taxon>Magnoliopsida</taxon>
        <taxon>eudicotyledons</taxon>
        <taxon>Gunneridae</taxon>
        <taxon>Pentapetalae</taxon>
        <taxon>rosids</taxon>
        <taxon>malvids</taxon>
        <taxon>Malvales</taxon>
        <taxon>Malvaceae</taxon>
        <taxon>Byttnerioideae</taxon>
        <taxon>Theobroma</taxon>
    </lineage>
</organism>
<dbReference type="InterPro" id="IPR043128">
    <property type="entry name" value="Rev_trsase/Diguanyl_cyclase"/>
</dbReference>
<dbReference type="Gramene" id="EOY03453">
    <property type="protein sequence ID" value="EOY03453"/>
    <property type="gene ID" value="TCM_018531"/>
</dbReference>
<gene>
    <name evidence="2" type="ORF">TCM_018531</name>
</gene>
<dbReference type="CDD" id="cd01647">
    <property type="entry name" value="RT_LTR"/>
    <property type="match status" value="1"/>
</dbReference>
<reference evidence="2 3" key="1">
    <citation type="journal article" date="2013" name="Genome Biol.">
        <title>The genome sequence of the most widely cultivated cacao type and its use to identify candidate genes regulating pod color.</title>
        <authorList>
            <person name="Motamayor J.C."/>
            <person name="Mockaitis K."/>
            <person name="Schmutz J."/>
            <person name="Haiminen N."/>
            <person name="Iii D.L."/>
            <person name="Cornejo O."/>
            <person name="Findley S.D."/>
            <person name="Zheng P."/>
            <person name="Utro F."/>
            <person name="Royaert S."/>
            <person name="Saski C."/>
            <person name="Jenkins J."/>
            <person name="Podicheti R."/>
            <person name="Zhao M."/>
            <person name="Scheffler B.E."/>
            <person name="Stack J.C."/>
            <person name="Feltus F.A."/>
            <person name="Mustiga G.M."/>
            <person name="Amores F."/>
            <person name="Phillips W."/>
            <person name="Marelli J.P."/>
            <person name="May G.D."/>
            <person name="Shapiro H."/>
            <person name="Ma J."/>
            <person name="Bustamante C.D."/>
            <person name="Schnell R.J."/>
            <person name="Main D."/>
            <person name="Gilbert D."/>
            <person name="Parida L."/>
            <person name="Kuhn D.N."/>
        </authorList>
    </citation>
    <scope>NUCLEOTIDE SEQUENCE [LARGE SCALE GENOMIC DNA]</scope>
    <source>
        <strain evidence="3">cv. Matina 1-6</strain>
    </source>
</reference>
<dbReference type="EMBL" id="CM001882">
    <property type="protein sequence ID" value="EOY03453.1"/>
    <property type="molecule type" value="Genomic_DNA"/>
</dbReference>
<evidence type="ECO:0000313" key="2">
    <source>
        <dbReference type="EMBL" id="EOY03453.1"/>
    </source>
</evidence>
<evidence type="ECO:0000259" key="1">
    <source>
        <dbReference type="Pfam" id="PF00078"/>
    </source>
</evidence>
<dbReference type="HOGENOM" id="CLU_802681_0_0_1"/>
<dbReference type="Pfam" id="PF00078">
    <property type="entry name" value="RVT_1"/>
    <property type="match status" value="1"/>
</dbReference>
<dbReference type="STRING" id="3641.A0A061EFL4"/>
<dbReference type="AlphaFoldDB" id="A0A061EFL4"/>
<proteinExistence type="predicted"/>
<sequence length="346" mass="40730">MVANENNKLIPTRIVIVWRIVIALEDQEKTTFTYFYVTFTFKRMPFGICNALATFQRYMIAMLLDMVEKMIEVFINDFSLFGNNFDECLLNLDKVLRGCEETNLVLNWEKFHFMVQEGIVLGHKVSSKGFEMDKVKDRDNRVASIANFGERALAMLKDWYMLSLLTWEDYAKRLDDAFLAFRTTYKTLIGMSLYHLVFGKACHLSIELEHKAFWEIKKLNFNLETIAEKRLLQLNEMDEIKLDDYENAKIYKEKTKKWHDRKIIECHFEPSQYVLLLSPLLKLFPGKLKSKWSRSFLVSRMFPDGVVELVSGMTNESFKVNGQQLKHYWGGDIDRQHSAISLFDPR</sequence>
<dbReference type="eggNOG" id="KOG0017">
    <property type="taxonomic scope" value="Eukaryota"/>
</dbReference>
<name>A0A061EFL4_THECC</name>
<dbReference type="Proteomes" id="UP000026915">
    <property type="component" value="Chromosome 4"/>
</dbReference>
<accession>A0A061EFL4</accession>
<dbReference type="SUPFAM" id="SSF56672">
    <property type="entry name" value="DNA/RNA polymerases"/>
    <property type="match status" value="1"/>
</dbReference>
<feature type="domain" description="Reverse transcriptase" evidence="1">
    <location>
        <begin position="19"/>
        <end position="124"/>
    </location>
</feature>
<dbReference type="Gene3D" id="3.30.70.270">
    <property type="match status" value="1"/>
</dbReference>